<evidence type="ECO:0000256" key="1">
    <source>
        <dbReference type="ARBA" id="ARBA00001933"/>
    </source>
</evidence>
<dbReference type="PROSITE" id="PS00105">
    <property type="entry name" value="AA_TRANSFER_CLASS_1"/>
    <property type="match status" value="1"/>
</dbReference>
<dbReference type="AlphaFoldDB" id="G7V6A2"/>
<evidence type="ECO:0000313" key="9">
    <source>
        <dbReference type="Proteomes" id="UP000005868"/>
    </source>
</evidence>
<evidence type="ECO:0000256" key="4">
    <source>
        <dbReference type="ARBA" id="ARBA00022679"/>
    </source>
</evidence>
<dbReference type="InterPro" id="IPR015422">
    <property type="entry name" value="PyrdxlP-dep_Trfase_small"/>
</dbReference>
<dbReference type="InterPro" id="IPR015421">
    <property type="entry name" value="PyrdxlP-dep_Trfase_major"/>
</dbReference>
<dbReference type="InterPro" id="IPR004839">
    <property type="entry name" value="Aminotransferase_I/II_large"/>
</dbReference>
<evidence type="ECO:0000259" key="7">
    <source>
        <dbReference type="Pfam" id="PF00155"/>
    </source>
</evidence>
<dbReference type="SUPFAM" id="SSF53383">
    <property type="entry name" value="PLP-dependent transferases"/>
    <property type="match status" value="1"/>
</dbReference>
<dbReference type="GO" id="GO:0030170">
    <property type="term" value="F:pyridoxal phosphate binding"/>
    <property type="evidence" value="ECO:0007669"/>
    <property type="project" value="InterPro"/>
</dbReference>
<dbReference type="InterPro" id="IPR050596">
    <property type="entry name" value="AspAT/PAT-like"/>
</dbReference>
<dbReference type="Gene3D" id="3.90.1150.10">
    <property type="entry name" value="Aspartate Aminotransferase, domain 1"/>
    <property type="match status" value="1"/>
</dbReference>
<protein>
    <recommendedName>
        <fullName evidence="6">Aminotransferase</fullName>
        <ecNumber evidence="6">2.6.1.-</ecNumber>
    </recommendedName>
</protein>
<dbReference type="PANTHER" id="PTHR46383:SF1">
    <property type="entry name" value="ASPARTATE AMINOTRANSFERASE"/>
    <property type="match status" value="1"/>
</dbReference>
<dbReference type="EC" id="2.6.1.-" evidence="6"/>
<name>G7V6A2_THELD</name>
<dbReference type="PANTHER" id="PTHR46383">
    <property type="entry name" value="ASPARTATE AMINOTRANSFERASE"/>
    <property type="match status" value="1"/>
</dbReference>
<dbReference type="EMBL" id="CP003096">
    <property type="protein sequence ID" value="AER65931.1"/>
    <property type="molecule type" value="Genomic_DNA"/>
</dbReference>
<dbReference type="GO" id="GO:0006520">
    <property type="term" value="P:amino acid metabolic process"/>
    <property type="evidence" value="ECO:0007669"/>
    <property type="project" value="InterPro"/>
</dbReference>
<evidence type="ECO:0000256" key="3">
    <source>
        <dbReference type="ARBA" id="ARBA00022576"/>
    </source>
</evidence>
<gene>
    <name evidence="8" type="ordered locus">Tlie_0185</name>
</gene>
<evidence type="ECO:0000256" key="6">
    <source>
        <dbReference type="RuleBase" id="RU000481"/>
    </source>
</evidence>
<dbReference type="InterPro" id="IPR015424">
    <property type="entry name" value="PyrdxlP-dep_Trfase"/>
</dbReference>
<dbReference type="GO" id="GO:0008483">
    <property type="term" value="F:transaminase activity"/>
    <property type="evidence" value="ECO:0007669"/>
    <property type="project" value="UniProtKB-KW"/>
</dbReference>
<dbReference type="HOGENOM" id="CLU_017584_4_3_0"/>
<organism evidence="8 9">
    <name type="scientific">Thermovirga lienii (strain ATCC BAA-1197 / DSM 17291 / Cas60314)</name>
    <dbReference type="NCBI Taxonomy" id="580340"/>
    <lineage>
        <taxon>Bacteria</taxon>
        <taxon>Thermotogati</taxon>
        <taxon>Synergistota</taxon>
        <taxon>Synergistia</taxon>
        <taxon>Synergistales</taxon>
        <taxon>Thermovirgaceae</taxon>
        <taxon>Thermovirga</taxon>
    </lineage>
</organism>
<comment type="cofactor">
    <cofactor evidence="1 6">
        <name>pyridoxal 5'-phosphate</name>
        <dbReference type="ChEBI" id="CHEBI:597326"/>
    </cofactor>
</comment>
<feature type="domain" description="Aminotransferase class I/classII large" evidence="7">
    <location>
        <begin position="27"/>
        <end position="376"/>
    </location>
</feature>
<dbReference type="FunFam" id="3.40.640.10:FF:000033">
    <property type="entry name" value="Aspartate aminotransferase"/>
    <property type="match status" value="1"/>
</dbReference>
<keyword evidence="3 6" id="KW-0032">Aminotransferase</keyword>
<evidence type="ECO:0000313" key="8">
    <source>
        <dbReference type="EMBL" id="AER65931.1"/>
    </source>
</evidence>
<dbReference type="Proteomes" id="UP000005868">
    <property type="component" value="Chromosome"/>
</dbReference>
<dbReference type="STRING" id="580340.Tlie_0185"/>
<sequence length="385" mass="42488">MKLSPKYANLKPTPMLKIFQAAAKMDNVINLGIGEPDFDTPKDIIEAGCSAAKEGFTHYPPVMGFFDLREEISSYWSKKYGLSVLPDEIMITTGGIQASYLALQVLCEEGSEILMPAICFTPYFQQADFVGAKVRAVPLDEENQFRLTPESLSRAITPKSRVLILNSPANPTGAVQTEEDLRGIAKIAEEKDLVVISDEIYEAFIFDGKHIPFSSLPGMKDRTITISGFSKTYAMTGWRIGYAFGPSDVIRAMGVISVAQSMGVNTLAQKAAVFALRNRDDFVHEMVNTYKRRTSVAAEAFDSIPSLKCQKPKGGFYLFVNIKETGMDSVTFCMEALEKVQVAMIPGVSFGQEGEGYVRIACTVDEAKLLEAAERVRRFLEETQP</sequence>
<keyword evidence="4 6" id="KW-0808">Transferase</keyword>
<evidence type="ECO:0000256" key="5">
    <source>
        <dbReference type="ARBA" id="ARBA00022898"/>
    </source>
</evidence>
<dbReference type="InterPro" id="IPR004838">
    <property type="entry name" value="NHTrfase_class1_PyrdxlP-BS"/>
</dbReference>
<dbReference type="CDD" id="cd00609">
    <property type="entry name" value="AAT_like"/>
    <property type="match status" value="1"/>
</dbReference>
<dbReference type="eggNOG" id="COG0436">
    <property type="taxonomic scope" value="Bacteria"/>
</dbReference>
<dbReference type="Gene3D" id="3.40.640.10">
    <property type="entry name" value="Type I PLP-dependent aspartate aminotransferase-like (Major domain)"/>
    <property type="match status" value="1"/>
</dbReference>
<evidence type="ECO:0000256" key="2">
    <source>
        <dbReference type="ARBA" id="ARBA00007441"/>
    </source>
</evidence>
<accession>G7V6A2</accession>
<keyword evidence="9" id="KW-1185">Reference proteome</keyword>
<comment type="similarity">
    <text evidence="2 6">Belongs to the class-I pyridoxal-phosphate-dependent aminotransferase family.</text>
</comment>
<keyword evidence="5" id="KW-0663">Pyridoxal phosphate</keyword>
<dbReference type="Pfam" id="PF00155">
    <property type="entry name" value="Aminotran_1_2"/>
    <property type="match status" value="1"/>
</dbReference>
<reference evidence="9" key="1">
    <citation type="submission" date="2011-10" db="EMBL/GenBank/DDBJ databases">
        <title>The complete genome of chromosome of Thermovirga lienii DSM 17291.</title>
        <authorList>
            <consortium name="US DOE Joint Genome Institute (JGI-PGF)"/>
            <person name="Lucas S."/>
            <person name="Copeland A."/>
            <person name="Lapidus A."/>
            <person name="Glavina del Rio T."/>
            <person name="Dalin E."/>
            <person name="Tice H."/>
            <person name="Bruce D."/>
            <person name="Goodwin L."/>
            <person name="Pitluck S."/>
            <person name="Peters L."/>
            <person name="Mikhailova N."/>
            <person name="Saunders E."/>
            <person name="Kyrpides N."/>
            <person name="Mavromatis K."/>
            <person name="Ivanova N."/>
            <person name="Last F.I."/>
            <person name="Brettin T."/>
            <person name="Detter J.C."/>
            <person name="Han C."/>
            <person name="Larimer F."/>
            <person name="Land M."/>
            <person name="Hauser L."/>
            <person name="Markowitz V."/>
            <person name="Cheng J.-F."/>
            <person name="Hugenholtz P."/>
            <person name="Woyke T."/>
            <person name="Wu D."/>
            <person name="Spring S."/>
            <person name="Schroeder M."/>
            <person name="Brambilla E.-M."/>
            <person name="Klenk H.-P."/>
            <person name="Eisen J.A."/>
        </authorList>
    </citation>
    <scope>NUCLEOTIDE SEQUENCE [LARGE SCALE GENOMIC DNA]</scope>
    <source>
        <strain evidence="9">ATCC BAA-1197 / DSM 17291 / Cas60314</strain>
    </source>
</reference>
<dbReference type="KEGG" id="tli:Tlie_0185"/>
<proteinExistence type="inferred from homology"/>
<reference evidence="8 9" key="2">
    <citation type="journal article" date="2012" name="Stand. Genomic Sci.">
        <title>Genome sequence of the moderately thermophilic, amino-acid-degrading and sulfur-reducing bacterium Thermovirga lienii type strain (Cas60314(T)).</title>
        <authorList>
            <person name="Goker M."/>
            <person name="Saunders E."/>
            <person name="Lapidus A."/>
            <person name="Nolan M."/>
            <person name="Lucas S."/>
            <person name="Hammon N."/>
            <person name="Deshpande S."/>
            <person name="Cheng J.F."/>
            <person name="Han C."/>
            <person name="Tapia R."/>
            <person name="Goodwin L.A."/>
            <person name="Pitluck S."/>
            <person name="Liolios K."/>
            <person name="Mavromatis K."/>
            <person name="Pagani I."/>
            <person name="Ivanova N."/>
            <person name="Mikhailova N."/>
            <person name="Pati A."/>
            <person name="Chen A."/>
            <person name="Palaniappan K."/>
            <person name="Land M."/>
            <person name="Chang Y.J."/>
            <person name="Jeffries C.D."/>
            <person name="Brambilla E.M."/>
            <person name="Rohde M."/>
            <person name="Spring S."/>
            <person name="Detter J.C."/>
            <person name="Woyke T."/>
            <person name="Bristow J."/>
            <person name="Eisen J.A."/>
            <person name="Markowitz V."/>
            <person name="Hugenholtz P."/>
            <person name="Kyrpides N.C."/>
            <person name="Klenk H.P."/>
        </authorList>
    </citation>
    <scope>NUCLEOTIDE SEQUENCE [LARGE SCALE GENOMIC DNA]</scope>
    <source>
        <strain evidence="9">ATCC BAA-1197 / DSM 17291 / Cas60314</strain>
    </source>
</reference>